<dbReference type="GO" id="GO:0003341">
    <property type="term" value="P:cilium movement"/>
    <property type="evidence" value="ECO:0007669"/>
    <property type="project" value="TreeGrafter"/>
</dbReference>
<dbReference type="SUPFAM" id="SSF49354">
    <property type="entry name" value="PapD-like"/>
    <property type="match status" value="1"/>
</dbReference>
<feature type="domain" description="HYDIN/VesB/CFA65-like Ig-like" evidence="6">
    <location>
        <begin position="451"/>
        <end position="551"/>
    </location>
</feature>
<reference evidence="7" key="2">
    <citation type="submission" date="2025-09" db="UniProtKB">
        <authorList>
            <consortium name="Ensembl"/>
        </authorList>
    </citation>
    <scope>IDENTIFICATION</scope>
</reference>
<feature type="domain" description="HYDIN/VesB/CFA65-like Ig-like" evidence="6">
    <location>
        <begin position="391"/>
        <end position="447"/>
    </location>
</feature>
<evidence type="ECO:0000256" key="5">
    <source>
        <dbReference type="ARBA" id="ARBA00023273"/>
    </source>
</evidence>
<dbReference type="Proteomes" id="UP000261420">
    <property type="component" value="Unplaced"/>
</dbReference>
<comment type="subcellular location">
    <subcellularLocation>
        <location evidence="1">Cell projection</location>
        <location evidence="1">Cilium</location>
    </subcellularLocation>
    <subcellularLocation>
        <location evidence="2">Cytoplasm</location>
    </subcellularLocation>
</comment>
<dbReference type="PANTHER" id="PTHR23053:SF0">
    <property type="entry name" value="HYDROCEPHALUS-INDUCING PROTEIN HOMOLOG"/>
    <property type="match status" value="1"/>
</dbReference>
<dbReference type="GO" id="GO:0005930">
    <property type="term" value="C:axoneme"/>
    <property type="evidence" value="ECO:0007669"/>
    <property type="project" value="TreeGrafter"/>
</dbReference>
<dbReference type="Pfam" id="PF22544">
    <property type="entry name" value="HYDIN_VesB_CFA65-like_Ig"/>
    <property type="match status" value="3"/>
</dbReference>
<reference evidence="7" key="1">
    <citation type="submission" date="2025-08" db="UniProtKB">
        <authorList>
            <consortium name="Ensembl"/>
        </authorList>
    </citation>
    <scope>IDENTIFICATION</scope>
</reference>
<dbReference type="InterPro" id="IPR008962">
    <property type="entry name" value="PapD-like_sf"/>
</dbReference>
<dbReference type="InterPro" id="IPR033305">
    <property type="entry name" value="Hydin-like"/>
</dbReference>
<evidence type="ECO:0000256" key="1">
    <source>
        <dbReference type="ARBA" id="ARBA00004138"/>
    </source>
</evidence>
<evidence type="ECO:0000256" key="2">
    <source>
        <dbReference type="ARBA" id="ARBA00004496"/>
    </source>
</evidence>
<dbReference type="AlphaFoldDB" id="A0A3B4VDD2"/>
<evidence type="ECO:0000256" key="4">
    <source>
        <dbReference type="ARBA" id="ARBA00023069"/>
    </source>
</evidence>
<dbReference type="InterPro" id="IPR053879">
    <property type="entry name" value="HYDIN_VesB_CFA65-like_Ig"/>
</dbReference>
<evidence type="ECO:0000313" key="8">
    <source>
        <dbReference type="Proteomes" id="UP000261420"/>
    </source>
</evidence>
<feature type="domain" description="HYDIN/VesB/CFA65-like Ig-like" evidence="6">
    <location>
        <begin position="185"/>
        <end position="278"/>
    </location>
</feature>
<proteinExistence type="predicted"/>
<accession>A0A3B4VDD2</accession>
<keyword evidence="4" id="KW-0969">Cilium</keyword>
<dbReference type="GeneTree" id="ENSGT00940000163228"/>
<name>A0A3B4VDD2_SERDU</name>
<keyword evidence="5" id="KW-0966">Cell projection</keyword>
<keyword evidence="8" id="KW-1185">Reference proteome</keyword>
<dbReference type="Ensembl" id="ENSSDUT00000029137.1">
    <property type="protein sequence ID" value="ENSSDUP00000028644.1"/>
    <property type="gene ID" value="ENSSDUG00000020508.1"/>
</dbReference>
<dbReference type="GO" id="GO:1904158">
    <property type="term" value="P:axonemal central apparatus assembly"/>
    <property type="evidence" value="ECO:0007669"/>
    <property type="project" value="TreeGrafter"/>
</dbReference>
<keyword evidence="3" id="KW-0963">Cytoplasm</keyword>
<dbReference type="Gene3D" id="2.60.40.10">
    <property type="entry name" value="Immunoglobulins"/>
    <property type="match status" value="5"/>
</dbReference>
<protein>
    <submittedName>
        <fullName evidence="7">HYDIN axonemal central pair apparatus protein</fullName>
    </submittedName>
</protein>
<evidence type="ECO:0000256" key="3">
    <source>
        <dbReference type="ARBA" id="ARBA00022490"/>
    </source>
</evidence>
<evidence type="ECO:0000313" key="7">
    <source>
        <dbReference type="Ensembl" id="ENSSDUP00000028644.1"/>
    </source>
</evidence>
<dbReference type="InterPro" id="IPR013783">
    <property type="entry name" value="Ig-like_fold"/>
</dbReference>
<dbReference type="PANTHER" id="PTHR23053">
    <property type="entry name" value="DLEC1 DELETED IN LUNG AND ESOPHAGEAL CANCER 1"/>
    <property type="match status" value="1"/>
</dbReference>
<evidence type="ECO:0000259" key="6">
    <source>
        <dbReference type="Pfam" id="PF22544"/>
    </source>
</evidence>
<sequence>MWSRLHHRWCLEDRKQAISAVSITDCAAVCLQVTPSVYTQEMLQSTEERLANTIEVHPPRILELLDMSKTTHHKLSLVDMDQPLFQPYPSELVFQNFTTAQTYKLPLLLLNNDKVSRQVKLELQDSEYFHVVGPKDAGSKIASGMSATFTVFFTPQEDKDYHHRLVCVTERERFEVPVLAIGPRAILDFRDELHLPLCPVKASTQRTQLVRNIGNSKAKFKLHTQRPFTVTPSSGTLDKGESMQVTVDFHPMTIGDHRQDLLLHYHTGEDVYISLYGACEELNIHLEPDSVLLKKTYISLANVNTVSLTNSSDIPLQYCWSTWPSQEEEELSLLRYVYMHAHERTQTIHHCDFEYFFQKLCMCVTIHRFPLLARALQESRSQATKDHLLALSHSCVTVEPAEGEIWPNTTAQFTIVFKPEEAKLYQQTIYCDVTGRDSRLPLTIKGEGMGPELQLNYNLMDMKNVFIGDKNCYELLVSNKGLIDSPFKLSSPDTTFGRCFSFSPEEGVVPSGACQIVEVTFHSRNLGTFSEDLLLAVTGQPKPLTLTFRGCVVGPTFHFNVLELNFGDVAFGFPQTLICTLFNTSLVPMTFALRVLGDGLGSASVTSAKQVSEVSRNNWQGSAARDLHARPVEFTVSPAGGTVRAMSDVTLCSNTVRRYRLALVVDVEGVGEEVMTLVCVCVCVCVPACVCLRVCF</sequence>
<organism evidence="7 8">
    <name type="scientific">Seriola dumerili</name>
    <name type="common">Greater amberjack</name>
    <name type="synonym">Caranx dumerili</name>
    <dbReference type="NCBI Taxonomy" id="41447"/>
    <lineage>
        <taxon>Eukaryota</taxon>
        <taxon>Metazoa</taxon>
        <taxon>Chordata</taxon>
        <taxon>Craniata</taxon>
        <taxon>Vertebrata</taxon>
        <taxon>Euteleostomi</taxon>
        <taxon>Actinopterygii</taxon>
        <taxon>Neopterygii</taxon>
        <taxon>Teleostei</taxon>
        <taxon>Neoteleostei</taxon>
        <taxon>Acanthomorphata</taxon>
        <taxon>Carangaria</taxon>
        <taxon>Carangiformes</taxon>
        <taxon>Carangidae</taxon>
        <taxon>Seriola</taxon>
    </lineage>
</organism>